<feature type="domain" description="NTF2 fold" evidence="1">
    <location>
        <begin position="46"/>
        <end position="113"/>
    </location>
</feature>
<dbReference type="Pfam" id="PF15631">
    <property type="entry name" value="Imm-NTF2-2"/>
    <property type="match status" value="1"/>
</dbReference>
<reference evidence="2 3" key="1">
    <citation type="submission" date="2018-07" db="EMBL/GenBank/DDBJ databases">
        <title>Genomic Encyclopedia of Archaeal and Bacterial Type Strains, Phase II (KMG-II): from individual species to whole genera.</title>
        <authorList>
            <person name="Goeker M."/>
        </authorList>
    </citation>
    <scope>NUCLEOTIDE SEQUENCE [LARGE SCALE GENOMIC DNA]</scope>
    <source>
        <strain evidence="2 3">DSM 25795</strain>
    </source>
</reference>
<comment type="caution">
    <text evidence="2">The sequence shown here is derived from an EMBL/GenBank/DDBJ whole genome shotgun (WGS) entry which is preliminary data.</text>
</comment>
<dbReference type="EMBL" id="QRDQ01000008">
    <property type="protein sequence ID" value="RED25396.1"/>
    <property type="molecule type" value="Genomic_DNA"/>
</dbReference>
<dbReference type="Proteomes" id="UP000257004">
    <property type="component" value="Unassembled WGS sequence"/>
</dbReference>
<keyword evidence="3" id="KW-1185">Reference proteome</keyword>
<sequence length="113" mass="12802">MMSFSINMKKILFPIVLMFVSCNYTTNTVFQKSIKCDDCLVTKEETAVGIAEPILFESYGKDQIEDQRPYTVTIENDSIWHIKGTFNSIGFGGVFDIKISAKNGKVLYMMHGK</sequence>
<dbReference type="OrthoDB" id="886637at2"/>
<evidence type="ECO:0000313" key="3">
    <source>
        <dbReference type="Proteomes" id="UP000257004"/>
    </source>
</evidence>
<evidence type="ECO:0000313" key="2">
    <source>
        <dbReference type="EMBL" id="RED25396.1"/>
    </source>
</evidence>
<evidence type="ECO:0000259" key="1">
    <source>
        <dbReference type="Pfam" id="PF15631"/>
    </source>
</evidence>
<accession>A0A3D9FXC1</accession>
<protein>
    <submittedName>
        <fullName evidence="2">NTF2 fold immunity protein of polymorphic toxin system component</fullName>
    </submittedName>
</protein>
<gene>
    <name evidence="2" type="ORF">BD847_2148</name>
</gene>
<proteinExistence type="predicted"/>
<name>A0A3D9FXC1_9FLAO</name>
<organism evidence="2 3">
    <name type="scientific">Flavobacterium cutihirudinis</name>
    <dbReference type="NCBI Taxonomy" id="1265740"/>
    <lineage>
        <taxon>Bacteria</taxon>
        <taxon>Pseudomonadati</taxon>
        <taxon>Bacteroidota</taxon>
        <taxon>Flavobacteriia</taxon>
        <taxon>Flavobacteriales</taxon>
        <taxon>Flavobacteriaceae</taxon>
        <taxon>Flavobacterium</taxon>
    </lineage>
</organism>
<dbReference type="AlphaFoldDB" id="A0A3D9FXC1"/>
<dbReference type="InterPro" id="IPR028921">
    <property type="entry name" value="NTF2_fold_dom"/>
</dbReference>